<dbReference type="PANTHER" id="PTHR33385">
    <property type="entry name" value="PROTEIN XRI1"/>
    <property type="match status" value="1"/>
</dbReference>
<evidence type="ECO:0000313" key="2">
    <source>
        <dbReference type="EMBL" id="KAF7816304.1"/>
    </source>
</evidence>
<dbReference type="InterPro" id="IPR039933">
    <property type="entry name" value="XRI1"/>
</dbReference>
<feature type="region of interest" description="Disordered" evidence="1">
    <location>
        <begin position="85"/>
        <end position="119"/>
    </location>
</feature>
<evidence type="ECO:0000256" key="1">
    <source>
        <dbReference type="SAM" id="MobiDB-lite"/>
    </source>
</evidence>
<feature type="compositionally biased region" description="Polar residues" evidence="1">
    <location>
        <begin position="85"/>
        <end position="96"/>
    </location>
</feature>
<dbReference type="OrthoDB" id="691244at2759"/>
<dbReference type="PANTHER" id="PTHR33385:SF13">
    <property type="entry name" value="PROTEIN XRI1"/>
    <property type="match status" value="1"/>
</dbReference>
<dbReference type="GO" id="GO:0007140">
    <property type="term" value="P:male meiotic nuclear division"/>
    <property type="evidence" value="ECO:0007669"/>
    <property type="project" value="InterPro"/>
</dbReference>
<accession>A0A834WGK6</accession>
<gene>
    <name evidence="2" type="ORF">G2W53_030273</name>
</gene>
<evidence type="ECO:0000313" key="3">
    <source>
        <dbReference type="Proteomes" id="UP000634136"/>
    </source>
</evidence>
<dbReference type="AlphaFoldDB" id="A0A834WGK6"/>
<sequence>MEWEIEATHSDSSLDAAAAESWLSSDPSTGYLEDAIAGWGIWCKKENSPSYYLDQKESLYLDDQVNLFSTCSATTAQFFDDSQKFNTSGQSSSQNDMHAASIKDNASQRSWASGESDENDASISKSQWKKIAYPFELVKPGGMEGVTTLKDINEQMVMSPAKPIPHPVRDSATSPSFSAPNFGMSGKAVVALTRIHTQGRGSITIMRTKG</sequence>
<reference evidence="2" key="1">
    <citation type="submission" date="2020-09" db="EMBL/GenBank/DDBJ databases">
        <title>Genome-Enabled Discovery of Anthraquinone Biosynthesis in Senna tora.</title>
        <authorList>
            <person name="Kang S.-H."/>
            <person name="Pandey R.P."/>
            <person name="Lee C.-M."/>
            <person name="Sim J.-S."/>
            <person name="Jeong J.-T."/>
            <person name="Choi B.-S."/>
            <person name="Jung M."/>
            <person name="Ginzburg D."/>
            <person name="Zhao K."/>
            <person name="Won S.Y."/>
            <person name="Oh T.-J."/>
            <person name="Yu Y."/>
            <person name="Kim N.-H."/>
            <person name="Lee O.R."/>
            <person name="Lee T.-H."/>
            <person name="Bashyal P."/>
            <person name="Kim T.-S."/>
            <person name="Lee W.-H."/>
            <person name="Kawkins C."/>
            <person name="Kim C.-K."/>
            <person name="Kim J.S."/>
            <person name="Ahn B.O."/>
            <person name="Rhee S.Y."/>
            <person name="Sohng J.K."/>
        </authorList>
    </citation>
    <scope>NUCLEOTIDE SEQUENCE</scope>
    <source>
        <tissue evidence="2">Leaf</tissue>
    </source>
</reference>
<name>A0A834WGK6_9FABA</name>
<proteinExistence type="predicted"/>
<comment type="caution">
    <text evidence="2">The sequence shown here is derived from an EMBL/GenBank/DDBJ whole genome shotgun (WGS) entry which is preliminary data.</text>
</comment>
<feature type="compositionally biased region" description="Polar residues" evidence="1">
    <location>
        <begin position="104"/>
        <end position="113"/>
    </location>
</feature>
<protein>
    <submittedName>
        <fullName evidence="2">Protein XRI1</fullName>
    </submittedName>
</protein>
<keyword evidence="3" id="KW-1185">Reference proteome</keyword>
<dbReference type="EMBL" id="JAAIUW010000009">
    <property type="protein sequence ID" value="KAF7816304.1"/>
    <property type="molecule type" value="Genomic_DNA"/>
</dbReference>
<organism evidence="2 3">
    <name type="scientific">Senna tora</name>
    <dbReference type="NCBI Taxonomy" id="362788"/>
    <lineage>
        <taxon>Eukaryota</taxon>
        <taxon>Viridiplantae</taxon>
        <taxon>Streptophyta</taxon>
        <taxon>Embryophyta</taxon>
        <taxon>Tracheophyta</taxon>
        <taxon>Spermatophyta</taxon>
        <taxon>Magnoliopsida</taxon>
        <taxon>eudicotyledons</taxon>
        <taxon>Gunneridae</taxon>
        <taxon>Pentapetalae</taxon>
        <taxon>rosids</taxon>
        <taxon>fabids</taxon>
        <taxon>Fabales</taxon>
        <taxon>Fabaceae</taxon>
        <taxon>Caesalpinioideae</taxon>
        <taxon>Cassia clade</taxon>
        <taxon>Senna</taxon>
    </lineage>
</organism>
<dbReference type="GO" id="GO:0007143">
    <property type="term" value="P:female meiotic nuclear division"/>
    <property type="evidence" value="ECO:0007669"/>
    <property type="project" value="InterPro"/>
</dbReference>
<dbReference type="Proteomes" id="UP000634136">
    <property type="component" value="Unassembled WGS sequence"/>
</dbReference>